<dbReference type="Proteomes" id="UP000610862">
    <property type="component" value="Unassembled WGS sequence"/>
</dbReference>
<keyword evidence="2 5" id="KW-0812">Transmembrane</keyword>
<dbReference type="Pfam" id="PF02361">
    <property type="entry name" value="CbiQ"/>
    <property type="match status" value="1"/>
</dbReference>
<evidence type="ECO:0000256" key="4">
    <source>
        <dbReference type="ARBA" id="ARBA00023136"/>
    </source>
</evidence>
<dbReference type="EMBL" id="JACRTA010000003">
    <property type="protein sequence ID" value="MBC8568808.1"/>
    <property type="molecule type" value="Genomic_DNA"/>
</dbReference>
<dbReference type="CDD" id="cd16914">
    <property type="entry name" value="EcfT"/>
    <property type="match status" value="1"/>
</dbReference>
<dbReference type="GO" id="GO:0005886">
    <property type="term" value="C:plasma membrane"/>
    <property type="evidence" value="ECO:0007669"/>
    <property type="project" value="UniProtKB-ARBA"/>
</dbReference>
<feature type="transmembrane region" description="Helical" evidence="5">
    <location>
        <begin position="50"/>
        <end position="69"/>
    </location>
</feature>
<comment type="caution">
    <text evidence="6">The sequence shown here is derived from an EMBL/GenBank/DDBJ whole genome shotgun (WGS) entry which is preliminary data.</text>
</comment>
<keyword evidence="7" id="KW-1185">Reference proteome</keyword>
<dbReference type="InterPro" id="IPR003339">
    <property type="entry name" value="ABC/ECF_trnsptr_transmembrane"/>
</dbReference>
<organism evidence="6 7">
    <name type="scientific">Lentihominibacter hominis</name>
    <dbReference type="NCBI Taxonomy" id="2763645"/>
    <lineage>
        <taxon>Bacteria</taxon>
        <taxon>Bacillati</taxon>
        <taxon>Bacillota</taxon>
        <taxon>Clostridia</taxon>
        <taxon>Peptostreptococcales</taxon>
        <taxon>Anaerovoracaceae</taxon>
        <taxon>Lentihominibacter</taxon>
    </lineage>
</organism>
<protein>
    <submittedName>
        <fullName evidence="6">Energy-coupling factor transporter transmembrane protein EcfT</fullName>
    </submittedName>
</protein>
<proteinExistence type="predicted"/>
<gene>
    <name evidence="6" type="ORF">H8692_08560</name>
</gene>
<feature type="transmembrane region" description="Helical" evidence="5">
    <location>
        <begin position="81"/>
        <end position="100"/>
    </location>
</feature>
<evidence type="ECO:0000256" key="5">
    <source>
        <dbReference type="SAM" id="Phobius"/>
    </source>
</evidence>
<reference evidence="6" key="1">
    <citation type="submission" date="2020-08" db="EMBL/GenBank/DDBJ databases">
        <title>Genome public.</title>
        <authorList>
            <person name="Liu C."/>
            <person name="Sun Q."/>
        </authorList>
    </citation>
    <scope>NUCLEOTIDE SEQUENCE</scope>
    <source>
        <strain evidence="6">NSJ-24</strain>
    </source>
</reference>
<keyword evidence="3 5" id="KW-1133">Transmembrane helix</keyword>
<feature type="transmembrane region" description="Helical" evidence="5">
    <location>
        <begin position="12"/>
        <end position="44"/>
    </location>
</feature>
<dbReference type="AlphaFoldDB" id="A0A926E9A9"/>
<feature type="transmembrane region" description="Helical" evidence="5">
    <location>
        <begin position="112"/>
        <end position="131"/>
    </location>
</feature>
<evidence type="ECO:0000256" key="2">
    <source>
        <dbReference type="ARBA" id="ARBA00022692"/>
    </source>
</evidence>
<evidence type="ECO:0000256" key="1">
    <source>
        <dbReference type="ARBA" id="ARBA00004141"/>
    </source>
</evidence>
<dbReference type="RefSeq" id="WP_187525476.1">
    <property type="nucleotide sequence ID" value="NZ_JACRTA010000003.1"/>
</dbReference>
<name>A0A926E9A9_9FIRM</name>
<sequence length="231" mass="26613">MRRKNFAIPVKLWVLACTIIGISLTSDTMLTCIFTVAGFVYLGFQQNWRLLFSMVIFYIILMGLLYFIRFHEFHPVVFSEFYVLMFWNLTPVFFVSWDLITTPPGEFSAFLSRVHTPTSVILGLLVIFRFFPTMKSELKCVWLSMRNRGLTAPIQIVRHPMASCEYVLVPLLLRCLQIADQLSVSAVARGAERPGKRGSYYGKKVGIYDYIWLVLWFIVTVVFFSIGGVCI</sequence>
<feature type="transmembrane region" description="Helical" evidence="5">
    <location>
        <begin position="207"/>
        <end position="229"/>
    </location>
</feature>
<evidence type="ECO:0000256" key="3">
    <source>
        <dbReference type="ARBA" id="ARBA00022989"/>
    </source>
</evidence>
<keyword evidence="4 5" id="KW-0472">Membrane</keyword>
<accession>A0A926E9A9</accession>
<evidence type="ECO:0000313" key="7">
    <source>
        <dbReference type="Proteomes" id="UP000610862"/>
    </source>
</evidence>
<comment type="subcellular location">
    <subcellularLocation>
        <location evidence="1">Membrane</location>
        <topology evidence="1">Multi-pass membrane protein</topology>
    </subcellularLocation>
</comment>
<evidence type="ECO:0000313" key="6">
    <source>
        <dbReference type="EMBL" id="MBC8568808.1"/>
    </source>
</evidence>